<dbReference type="EMBL" id="JAJCIS010000006">
    <property type="protein sequence ID" value="MCB7387863.1"/>
    <property type="molecule type" value="Genomic_DNA"/>
</dbReference>
<gene>
    <name evidence="2" type="ORF">LIZ65_11235</name>
</gene>
<feature type="compositionally biased region" description="Basic residues" evidence="1">
    <location>
        <begin position="1"/>
        <end position="10"/>
    </location>
</feature>
<comment type="caution">
    <text evidence="2">The sequence shown here is derived from an EMBL/GenBank/DDBJ whole genome shotgun (WGS) entry which is preliminary data.</text>
</comment>
<dbReference type="RefSeq" id="WP_066734630.1">
    <property type="nucleotide sequence ID" value="NZ_JAJCIQ010000007.1"/>
</dbReference>
<name>A0ABS8DHF7_9FIRM</name>
<organism evidence="2 3">
    <name type="scientific">Bariatricus massiliensis</name>
    <dbReference type="NCBI Taxonomy" id="1745713"/>
    <lineage>
        <taxon>Bacteria</taxon>
        <taxon>Bacillati</taxon>
        <taxon>Bacillota</taxon>
        <taxon>Clostridia</taxon>
        <taxon>Lachnospirales</taxon>
        <taxon>Lachnospiraceae</taxon>
        <taxon>Bariatricus</taxon>
    </lineage>
</organism>
<dbReference type="Proteomes" id="UP001299546">
    <property type="component" value="Unassembled WGS sequence"/>
</dbReference>
<feature type="compositionally biased region" description="Basic and acidic residues" evidence="1">
    <location>
        <begin position="191"/>
        <end position="200"/>
    </location>
</feature>
<proteinExistence type="predicted"/>
<feature type="compositionally biased region" description="Basic and acidic residues" evidence="1">
    <location>
        <begin position="84"/>
        <end position="94"/>
    </location>
</feature>
<evidence type="ECO:0000256" key="1">
    <source>
        <dbReference type="SAM" id="MobiDB-lite"/>
    </source>
</evidence>
<accession>A0ABS8DHF7</accession>
<evidence type="ECO:0000313" key="2">
    <source>
        <dbReference type="EMBL" id="MCB7387863.1"/>
    </source>
</evidence>
<feature type="region of interest" description="Disordered" evidence="1">
    <location>
        <begin position="162"/>
        <end position="200"/>
    </location>
</feature>
<feature type="region of interest" description="Disordered" evidence="1">
    <location>
        <begin position="1"/>
        <end position="107"/>
    </location>
</feature>
<evidence type="ECO:0000313" key="3">
    <source>
        <dbReference type="Proteomes" id="UP001299546"/>
    </source>
</evidence>
<feature type="compositionally biased region" description="Basic and acidic residues" evidence="1">
    <location>
        <begin position="50"/>
        <end position="67"/>
    </location>
</feature>
<keyword evidence="3" id="KW-1185">Reference proteome</keyword>
<sequence>MKHMNLRKKLMPMNIQFFAESSEEGKDGPDAGGDDPDGDDPDEDGEEDSEEKKYTQKDIDDVVEKRLAREKRKWQRQQSQKPKQKTDSKPKESDNDVEETEASEKIRKAEEKAAALELRWTCLEHDVKKDCVDDVLALAKVYQNKDDNLDIEDAIDKVLEKYPQFKDGDTSDDDDGEPDKKGWGQRHGKPPKKEKTVDDVLKEQLFGK</sequence>
<protein>
    <submittedName>
        <fullName evidence="2">Uncharacterized protein</fullName>
    </submittedName>
</protein>
<feature type="compositionally biased region" description="Acidic residues" evidence="1">
    <location>
        <begin position="32"/>
        <end position="49"/>
    </location>
</feature>
<reference evidence="2 3" key="1">
    <citation type="submission" date="2021-10" db="EMBL/GenBank/DDBJ databases">
        <title>Collection of gut derived symbiotic bacterial strains cultured from healthy donors.</title>
        <authorList>
            <person name="Lin H."/>
            <person name="Littmann E."/>
            <person name="Kohout C."/>
            <person name="Pamer E.G."/>
        </authorList>
    </citation>
    <scope>NUCLEOTIDE SEQUENCE [LARGE SCALE GENOMIC DNA]</scope>
    <source>
        <strain evidence="2 3">DFI.1.165</strain>
    </source>
</reference>